<feature type="transmembrane region" description="Helical" evidence="4">
    <location>
        <begin position="148"/>
        <end position="172"/>
    </location>
</feature>
<feature type="transmembrane region" description="Helical" evidence="4">
    <location>
        <begin position="381"/>
        <end position="402"/>
    </location>
</feature>
<proteinExistence type="predicted"/>
<evidence type="ECO:0000256" key="3">
    <source>
        <dbReference type="ARBA" id="ARBA00023136"/>
    </source>
</evidence>
<dbReference type="Proteomes" id="UP001501706">
    <property type="component" value="Unassembled WGS sequence"/>
</dbReference>
<dbReference type="CDD" id="cd17355">
    <property type="entry name" value="MFS_YcxA_like"/>
    <property type="match status" value="1"/>
</dbReference>
<dbReference type="Pfam" id="PF07690">
    <property type="entry name" value="MFS_1"/>
    <property type="match status" value="1"/>
</dbReference>
<feature type="transmembrane region" description="Helical" evidence="4">
    <location>
        <begin position="120"/>
        <end position="141"/>
    </location>
</feature>
<accession>A0ABN1BQI0</accession>
<feature type="transmembrane region" description="Helical" evidence="4">
    <location>
        <begin position="90"/>
        <end position="114"/>
    </location>
</feature>
<keyword evidence="7" id="KW-1185">Reference proteome</keyword>
<reference evidence="6 7" key="1">
    <citation type="journal article" date="2019" name="Int. J. Syst. Evol. Microbiol.">
        <title>The Global Catalogue of Microorganisms (GCM) 10K type strain sequencing project: providing services to taxonomists for standard genome sequencing and annotation.</title>
        <authorList>
            <consortium name="The Broad Institute Genomics Platform"/>
            <consortium name="The Broad Institute Genome Sequencing Center for Infectious Disease"/>
            <person name="Wu L."/>
            <person name="Ma J."/>
        </authorList>
    </citation>
    <scope>NUCLEOTIDE SEQUENCE [LARGE SCALE GENOMIC DNA]</scope>
    <source>
        <strain evidence="6 7">JCM 14330</strain>
    </source>
</reference>
<dbReference type="EMBL" id="BAAAEN010000005">
    <property type="protein sequence ID" value="GAA0501817.1"/>
    <property type="molecule type" value="Genomic_DNA"/>
</dbReference>
<evidence type="ECO:0000256" key="1">
    <source>
        <dbReference type="ARBA" id="ARBA00022692"/>
    </source>
</evidence>
<evidence type="ECO:0000256" key="4">
    <source>
        <dbReference type="SAM" id="Phobius"/>
    </source>
</evidence>
<dbReference type="InterPro" id="IPR036259">
    <property type="entry name" value="MFS_trans_sf"/>
</dbReference>
<feature type="transmembrane region" description="Helical" evidence="4">
    <location>
        <begin position="318"/>
        <end position="340"/>
    </location>
</feature>
<dbReference type="PROSITE" id="PS50850">
    <property type="entry name" value="MFS"/>
    <property type="match status" value="1"/>
</dbReference>
<feature type="transmembrane region" description="Helical" evidence="4">
    <location>
        <begin position="294"/>
        <end position="312"/>
    </location>
</feature>
<feature type="transmembrane region" description="Helical" evidence="4">
    <location>
        <begin position="178"/>
        <end position="198"/>
    </location>
</feature>
<feature type="transmembrane region" description="Helical" evidence="4">
    <location>
        <begin position="20"/>
        <end position="46"/>
    </location>
</feature>
<gene>
    <name evidence="6" type="ORF">GCM10009097_18260</name>
</gene>
<dbReference type="InterPro" id="IPR020846">
    <property type="entry name" value="MFS_dom"/>
</dbReference>
<dbReference type="SUPFAM" id="SSF103473">
    <property type="entry name" value="MFS general substrate transporter"/>
    <property type="match status" value="1"/>
</dbReference>
<protein>
    <submittedName>
        <fullName evidence="6">MFS transporter</fullName>
    </submittedName>
</protein>
<dbReference type="InterPro" id="IPR050327">
    <property type="entry name" value="Proton-linked_MCT"/>
</dbReference>
<evidence type="ECO:0000313" key="7">
    <source>
        <dbReference type="Proteomes" id="UP001501706"/>
    </source>
</evidence>
<keyword evidence="2 4" id="KW-1133">Transmembrane helix</keyword>
<name>A0ABN1BQI0_9BURK</name>
<dbReference type="Gene3D" id="1.20.1250.20">
    <property type="entry name" value="MFS general substrate transporter like domains"/>
    <property type="match status" value="2"/>
</dbReference>
<evidence type="ECO:0000313" key="6">
    <source>
        <dbReference type="EMBL" id="GAA0501817.1"/>
    </source>
</evidence>
<dbReference type="PANTHER" id="PTHR11360:SF290">
    <property type="entry name" value="MONOCARBOXYLATE MFS PERMEASE"/>
    <property type="match status" value="1"/>
</dbReference>
<keyword evidence="3 4" id="KW-0472">Membrane</keyword>
<keyword evidence="1 4" id="KW-0812">Transmembrane</keyword>
<feature type="domain" description="Major facilitator superfamily (MFS) profile" evidence="5">
    <location>
        <begin position="21"/>
        <end position="406"/>
    </location>
</feature>
<feature type="transmembrane region" description="Helical" evidence="4">
    <location>
        <begin position="259"/>
        <end position="282"/>
    </location>
</feature>
<feature type="transmembrane region" description="Helical" evidence="4">
    <location>
        <begin position="58"/>
        <end position="78"/>
    </location>
</feature>
<comment type="caution">
    <text evidence="6">The sequence shown here is derived from an EMBL/GenBank/DDBJ whole genome shotgun (WGS) entry which is preliminary data.</text>
</comment>
<feature type="transmembrane region" description="Helical" evidence="4">
    <location>
        <begin position="229"/>
        <end position="253"/>
    </location>
</feature>
<sequence length="414" mass="42449">MNTHETDAPTAAPGRPDGGYGWVVVAAGALITCVAAGAMFSLAVYLQPISTDTGWSRAGISAAMTLDFLVMGAAAFGWGALSDRYGTRPVILAASLLLGLGLLLASRATSLLAFQLGYGVLVGVAGGAFFAPLMAVTTLWFERHRALAVSLVSAGMGVAPMTVSPLASWLILEHGWRTAMTTTGIAALLLLIPAALFVRQPPAGMAGQARPEAEDPGLSVRQALRSAPFAALALTFFLCCAAHSGPIFHVVSFATFCGIAPMAAVTIYSVEGLAGLGGRLLLGTLADRLGTKRVLIAGLLLQALVIAVYSQARAIGEFYGLSILLGAAYGGVMPLYAALARDYFGPRIMGSVLGAAVMASSLGMAFGPLAGGWIFDHFNGYAWLYLGSAAVGMGAVAMAFAFPPSPTRAPPHPA</sequence>
<feature type="transmembrane region" description="Helical" evidence="4">
    <location>
        <begin position="352"/>
        <end position="375"/>
    </location>
</feature>
<dbReference type="RefSeq" id="WP_087838266.1">
    <property type="nucleotide sequence ID" value="NZ_BAAAEN010000005.1"/>
</dbReference>
<dbReference type="InterPro" id="IPR011701">
    <property type="entry name" value="MFS"/>
</dbReference>
<dbReference type="PANTHER" id="PTHR11360">
    <property type="entry name" value="MONOCARBOXYLATE TRANSPORTER"/>
    <property type="match status" value="1"/>
</dbReference>
<evidence type="ECO:0000259" key="5">
    <source>
        <dbReference type="PROSITE" id="PS50850"/>
    </source>
</evidence>
<evidence type="ECO:0000256" key="2">
    <source>
        <dbReference type="ARBA" id="ARBA00022989"/>
    </source>
</evidence>
<organism evidence="6 7">
    <name type="scientific">Pigmentiphaga daeguensis</name>
    <dbReference type="NCBI Taxonomy" id="414049"/>
    <lineage>
        <taxon>Bacteria</taxon>
        <taxon>Pseudomonadati</taxon>
        <taxon>Pseudomonadota</taxon>
        <taxon>Betaproteobacteria</taxon>
        <taxon>Burkholderiales</taxon>
        <taxon>Alcaligenaceae</taxon>
        <taxon>Pigmentiphaga</taxon>
    </lineage>
</organism>